<dbReference type="InterPro" id="IPR030949">
    <property type="entry name" value="ECF_S_folate_fam"/>
</dbReference>
<evidence type="ECO:0000256" key="1">
    <source>
        <dbReference type="SAM" id="Phobius"/>
    </source>
</evidence>
<dbReference type="PATRIC" id="fig|1218492.5.peg.517"/>
<gene>
    <name evidence="2" type="ORF">JG30_03950</name>
</gene>
<keyword evidence="1" id="KW-0472">Membrane</keyword>
<dbReference type="RefSeq" id="WP_046315745.1">
    <property type="nucleotide sequence ID" value="NZ_JAMBJK010000003.1"/>
</dbReference>
<proteinExistence type="predicted"/>
<accession>A0A0F4LYI6</accession>
<keyword evidence="3" id="KW-1185">Reference proteome</keyword>
<sequence length="173" mass="19841">MNKLQSITKTRALTDLAVLIALQLILSRLTIGPSFLKIGFSFVIIALIGYYFGPARSMLVGIVTDILGNILFPPQGGFFWGFTLSAALLGWLYGQFLYERPIRWWRLLAVTVVALLVVNLGCNTLWVSFLTKISFKTLFWMRLWKELLFIPIQTGVLIGVFHWLKKHHYTFEE</sequence>
<evidence type="ECO:0008006" key="4">
    <source>
        <dbReference type="Google" id="ProtNLM"/>
    </source>
</evidence>
<dbReference type="OrthoDB" id="4624at2"/>
<dbReference type="STRING" id="1218492.JG30_03950"/>
<feature type="transmembrane region" description="Helical" evidence="1">
    <location>
        <begin position="78"/>
        <end position="98"/>
    </location>
</feature>
<protein>
    <recommendedName>
        <fullName evidence="4">Integral membrane protein</fullName>
    </recommendedName>
</protein>
<dbReference type="HOGENOM" id="CLU_098232_0_1_9"/>
<dbReference type="Proteomes" id="UP000033558">
    <property type="component" value="Unassembled WGS sequence"/>
</dbReference>
<keyword evidence="1" id="KW-1133">Transmembrane helix</keyword>
<feature type="transmembrane region" description="Helical" evidence="1">
    <location>
        <begin position="147"/>
        <end position="164"/>
    </location>
</feature>
<dbReference type="EMBL" id="JXJQ01000005">
    <property type="protein sequence ID" value="KJY62606.1"/>
    <property type="molecule type" value="Genomic_DNA"/>
</dbReference>
<evidence type="ECO:0000313" key="2">
    <source>
        <dbReference type="EMBL" id="KJY62606.1"/>
    </source>
</evidence>
<dbReference type="NCBIfam" id="TIGR04518">
    <property type="entry name" value="ECF_S_folT_fam"/>
    <property type="match status" value="1"/>
</dbReference>
<feature type="transmembrane region" description="Helical" evidence="1">
    <location>
        <begin position="35"/>
        <end position="53"/>
    </location>
</feature>
<evidence type="ECO:0000313" key="3">
    <source>
        <dbReference type="Proteomes" id="UP000033558"/>
    </source>
</evidence>
<organism evidence="2 3">
    <name type="scientific">Bombilactobacillus mellifer</name>
    <dbReference type="NCBI Taxonomy" id="1218492"/>
    <lineage>
        <taxon>Bacteria</taxon>
        <taxon>Bacillati</taxon>
        <taxon>Bacillota</taxon>
        <taxon>Bacilli</taxon>
        <taxon>Lactobacillales</taxon>
        <taxon>Lactobacillaceae</taxon>
        <taxon>Bombilactobacillus</taxon>
    </lineage>
</organism>
<reference evidence="2 3" key="1">
    <citation type="submission" date="2015-01" db="EMBL/GenBank/DDBJ databases">
        <title>Comparative genomics of the lactic acid bacteria isolated from the honey bee gut.</title>
        <authorList>
            <person name="Ellegaard K.M."/>
            <person name="Tamarit D."/>
            <person name="Javelind E."/>
            <person name="Olofsson T."/>
            <person name="Andersson S.G."/>
            <person name="Vasquez A."/>
        </authorList>
    </citation>
    <scope>NUCLEOTIDE SEQUENCE [LARGE SCALE GENOMIC DNA]</scope>
    <source>
        <strain evidence="2 3">Bin4</strain>
    </source>
</reference>
<feature type="transmembrane region" description="Helical" evidence="1">
    <location>
        <begin position="104"/>
        <end position="126"/>
    </location>
</feature>
<dbReference type="InterPro" id="IPR024529">
    <property type="entry name" value="ECF_trnsprt_substrate-spec"/>
</dbReference>
<name>A0A0F4LYI6_9LACO</name>
<dbReference type="GO" id="GO:0022857">
    <property type="term" value="F:transmembrane transporter activity"/>
    <property type="evidence" value="ECO:0007669"/>
    <property type="project" value="InterPro"/>
</dbReference>
<dbReference type="Gene3D" id="1.10.1760.20">
    <property type="match status" value="1"/>
</dbReference>
<dbReference type="Pfam" id="PF12822">
    <property type="entry name" value="ECF_trnsprt"/>
    <property type="match status" value="1"/>
</dbReference>
<keyword evidence="1" id="KW-0812">Transmembrane</keyword>
<comment type="caution">
    <text evidence="2">The sequence shown here is derived from an EMBL/GenBank/DDBJ whole genome shotgun (WGS) entry which is preliminary data.</text>
</comment>
<dbReference type="AlphaFoldDB" id="A0A0F4LYI6"/>